<dbReference type="EMBL" id="KV875094">
    <property type="protein sequence ID" value="OIW33027.1"/>
    <property type="molecule type" value="Genomic_DNA"/>
</dbReference>
<organism evidence="1 2">
    <name type="scientific">Coniochaeta ligniaria NRRL 30616</name>
    <dbReference type="NCBI Taxonomy" id="1408157"/>
    <lineage>
        <taxon>Eukaryota</taxon>
        <taxon>Fungi</taxon>
        <taxon>Dikarya</taxon>
        <taxon>Ascomycota</taxon>
        <taxon>Pezizomycotina</taxon>
        <taxon>Sordariomycetes</taxon>
        <taxon>Sordariomycetidae</taxon>
        <taxon>Coniochaetales</taxon>
        <taxon>Coniochaetaceae</taxon>
        <taxon>Coniochaeta</taxon>
    </lineage>
</organism>
<keyword evidence="2" id="KW-1185">Reference proteome</keyword>
<evidence type="ECO:0000313" key="2">
    <source>
        <dbReference type="Proteomes" id="UP000182658"/>
    </source>
</evidence>
<reference evidence="1 2" key="1">
    <citation type="submission" date="2016-10" db="EMBL/GenBank/DDBJ databases">
        <title>Draft genome sequence of Coniochaeta ligniaria NRRL30616, a lignocellulolytic fungus for bioabatement of inhibitors in plant biomass hydrolysates.</title>
        <authorList>
            <consortium name="DOE Joint Genome Institute"/>
            <person name="Jimenez D.J."/>
            <person name="Hector R.E."/>
            <person name="Riley R."/>
            <person name="Sun H."/>
            <person name="Grigoriev I.V."/>
            <person name="Van Elsas J.D."/>
            <person name="Nichols N.N."/>
        </authorList>
    </citation>
    <scope>NUCLEOTIDE SEQUENCE [LARGE SCALE GENOMIC DNA]</scope>
    <source>
        <strain evidence="1 2">NRRL 30616</strain>
    </source>
</reference>
<dbReference type="Proteomes" id="UP000182658">
    <property type="component" value="Unassembled WGS sequence"/>
</dbReference>
<sequence length="228" mass="25073">MRLPNLVAVTGWSRHTEAHPHQQDQQLARQELRANRGLAEGQAVPGLDQPVIARRNLNWTNGHLVLAHLQVRLLREHGAIGVRQRKDARNGVDWQMLPSPRRVGRFASASPQSIVGFLRILHFWLFITLAVSAAHQFRQGTLKPLEGCCPSNVASRTAAGAPSSGRALPDLSGDVALPRGAVRPRHLHTATWRLHEPLTSSWIQTKQFVVPISTGGSSLVEEGKEGIK</sequence>
<name>A0A1J7J0W9_9PEZI</name>
<protein>
    <submittedName>
        <fullName evidence="1">Uncharacterized protein</fullName>
    </submittedName>
</protein>
<accession>A0A1J7J0W9</accession>
<proteinExistence type="predicted"/>
<dbReference type="InParanoid" id="A0A1J7J0W9"/>
<dbReference type="AlphaFoldDB" id="A0A1J7J0W9"/>
<gene>
    <name evidence="1" type="ORF">CONLIGDRAFT_161648</name>
</gene>
<evidence type="ECO:0000313" key="1">
    <source>
        <dbReference type="EMBL" id="OIW33027.1"/>
    </source>
</evidence>